<feature type="compositionally biased region" description="Basic and acidic residues" evidence="1">
    <location>
        <begin position="58"/>
        <end position="68"/>
    </location>
</feature>
<name>A0A1P8MR17_9RHOB</name>
<dbReference type="EMBL" id="CP019312">
    <property type="protein sequence ID" value="APX10526.1"/>
    <property type="molecule type" value="Genomic_DNA"/>
</dbReference>
<gene>
    <name evidence="2" type="ORF">BWR18_01545</name>
</gene>
<feature type="compositionally biased region" description="Basic and acidic residues" evidence="1">
    <location>
        <begin position="1"/>
        <end position="18"/>
    </location>
</feature>
<dbReference type="OrthoDB" id="7868955at2"/>
<evidence type="ECO:0000313" key="2">
    <source>
        <dbReference type="EMBL" id="APX10526.1"/>
    </source>
</evidence>
<dbReference type="STRING" id="299262.BWR18_01545"/>
<feature type="compositionally biased region" description="Basic and acidic residues" evidence="1">
    <location>
        <begin position="38"/>
        <end position="48"/>
    </location>
</feature>
<dbReference type="RefSeq" id="WP_076626393.1">
    <property type="nucleotide sequence ID" value="NZ_CP019312.1"/>
</dbReference>
<proteinExistence type="predicted"/>
<feature type="region of interest" description="Disordered" evidence="1">
    <location>
        <begin position="1"/>
        <end position="68"/>
    </location>
</feature>
<evidence type="ECO:0000256" key="1">
    <source>
        <dbReference type="SAM" id="MobiDB-lite"/>
    </source>
</evidence>
<evidence type="ECO:0000313" key="3">
    <source>
        <dbReference type="Proteomes" id="UP000186336"/>
    </source>
</evidence>
<sequence length="68" mass="7240">MAERHRSKDGSRDSDKILGEAGPVGQQGRSGGTLQRDIASRDEEKGATERPAGQTRVTKSDKTGDNDA</sequence>
<dbReference type="Proteomes" id="UP000186336">
    <property type="component" value="Chromosome"/>
</dbReference>
<reference evidence="2 3" key="1">
    <citation type="submission" date="2017-01" db="EMBL/GenBank/DDBJ databases">
        <title>Complete genome of Tateyamaria omphalii DOK1-4 isolated from seawater in Dokdo.</title>
        <authorList>
            <person name="Kim J.H."/>
            <person name="Chi W.-J."/>
        </authorList>
    </citation>
    <scope>NUCLEOTIDE SEQUENCE [LARGE SCALE GENOMIC DNA]</scope>
    <source>
        <strain evidence="2 3">DOK1-4</strain>
    </source>
</reference>
<protein>
    <submittedName>
        <fullName evidence="2">Uncharacterized protein</fullName>
    </submittedName>
</protein>
<dbReference type="AlphaFoldDB" id="A0A1P8MR17"/>
<dbReference type="KEGG" id="tom:BWR18_01545"/>
<organism evidence="2 3">
    <name type="scientific">Tateyamaria omphalii</name>
    <dbReference type="NCBI Taxonomy" id="299262"/>
    <lineage>
        <taxon>Bacteria</taxon>
        <taxon>Pseudomonadati</taxon>
        <taxon>Pseudomonadota</taxon>
        <taxon>Alphaproteobacteria</taxon>
        <taxon>Rhodobacterales</taxon>
        <taxon>Roseobacteraceae</taxon>
        <taxon>Tateyamaria</taxon>
    </lineage>
</organism>
<accession>A0A1P8MR17</accession>
<keyword evidence="3" id="KW-1185">Reference proteome</keyword>